<dbReference type="InterPro" id="IPR006366">
    <property type="entry name" value="CobA/CysG_C"/>
</dbReference>
<evidence type="ECO:0000256" key="12">
    <source>
        <dbReference type="ARBA" id="ARBA00025705"/>
    </source>
</evidence>
<comment type="function">
    <text evidence="14">Multifunctional enzyme that catalyzes the SAM-dependent methylations of uroporphyrinogen III at position C-2 and C-7 to form precorrin-2 via precorrin-1. Then it catalyzes the NAD-dependent ring dehydrogenation of precorrin-2 to yield sirohydrochlorin. Finally, it catalyzes the ferrochelation of sirohydrochlorin to yield siroheme.</text>
</comment>
<accession>A0ABQ6E4I1</accession>
<dbReference type="InterPro" id="IPR006367">
    <property type="entry name" value="Sirohaem_synthase_N"/>
</dbReference>
<dbReference type="Gene3D" id="1.10.8.210">
    <property type="entry name" value="Sirohaem synthase, dimerisation domain"/>
    <property type="match status" value="1"/>
</dbReference>
<dbReference type="Pfam" id="PF14824">
    <property type="entry name" value="Sirohm_synth_M"/>
    <property type="match status" value="1"/>
</dbReference>
<evidence type="ECO:0000259" key="17">
    <source>
        <dbReference type="Pfam" id="PF10414"/>
    </source>
</evidence>
<feature type="region of interest" description="Precorrin-2 dehydrogenase / sirohydrochlorin ferrochelatase" evidence="14">
    <location>
        <begin position="1"/>
        <end position="204"/>
    </location>
</feature>
<dbReference type="CDD" id="cd11642">
    <property type="entry name" value="SUMT"/>
    <property type="match status" value="1"/>
</dbReference>
<dbReference type="Proteomes" id="UP001157353">
    <property type="component" value="Unassembled WGS sequence"/>
</dbReference>
<evidence type="ECO:0000259" key="18">
    <source>
        <dbReference type="Pfam" id="PF14824"/>
    </source>
</evidence>
<dbReference type="Gene3D" id="3.40.1010.10">
    <property type="entry name" value="Cobalt-precorrin-4 Transmethylase, Domain 1"/>
    <property type="match status" value="1"/>
</dbReference>
<keyword evidence="20" id="KW-1185">Reference proteome</keyword>
<evidence type="ECO:0000256" key="15">
    <source>
        <dbReference type="RuleBase" id="RU003960"/>
    </source>
</evidence>
<feature type="active site" description="Proton acceptor" evidence="14">
    <location>
        <position position="247"/>
    </location>
</feature>
<evidence type="ECO:0000256" key="8">
    <source>
        <dbReference type="ARBA" id="ARBA00023027"/>
    </source>
</evidence>
<feature type="domain" description="Siroheme synthase central" evidence="18">
    <location>
        <begin position="124"/>
        <end position="145"/>
    </location>
</feature>
<dbReference type="EC" id="2.1.1.107" evidence="14"/>
<evidence type="ECO:0000313" key="20">
    <source>
        <dbReference type="Proteomes" id="UP001157353"/>
    </source>
</evidence>
<dbReference type="InterPro" id="IPR014776">
    <property type="entry name" value="4pyrrole_Mease_sub2"/>
</dbReference>
<organism evidence="19 20">
    <name type="scientific">Psychromonas marina</name>
    <dbReference type="NCBI Taxonomy" id="88364"/>
    <lineage>
        <taxon>Bacteria</taxon>
        <taxon>Pseudomonadati</taxon>
        <taxon>Pseudomonadota</taxon>
        <taxon>Gammaproteobacteria</taxon>
        <taxon>Alteromonadales</taxon>
        <taxon>Psychromonadaceae</taxon>
        <taxon>Psychromonas</taxon>
    </lineage>
</organism>
<evidence type="ECO:0000256" key="11">
    <source>
        <dbReference type="ARBA" id="ARBA00023268"/>
    </source>
</evidence>
<comment type="pathway">
    <text evidence="12 14">Porphyrin-containing compound metabolism; siroheme biosynthesis; precorrin-2 from uroporphyrinogen III: step 1/1.</text>
</comment>
<evidence type="ECO:0000256" key="1">
    <source>
        <dbReference type="ARBA" id="ARBA00005010"/>
    </source>
</evidence>
<gene>
    <name evidence="19" type="primary">cysG3</name>
    <name evidence="14" type="synonym">cysG</name>
    <name evidence="19" type="ORF">GCM10007916_33820</name>
</gene>
<keyword evidence="6 14" id="KW-0949">S-adenosyl-L-methionine</keyword>
<sequence length="472" mass="51502">MDYLPIFTKLENRPCLVIGGGEIALRKVHLLLKAGANVTVCSLAFHAKLQEKADVGQIKIIQGSFSESLLDDKWLVIAATNQKDVNKQVAESANSRQQMVNVVDDPTLSSFIMPSIVDRSPIIVAISSGGKAPVLARLIRERLEALLPMHIGRLATISGEFRHHVKKAIKSVSLRRRYWEKLFGNGQLGRLLQKGQTQDAIALMERSLTEEVTKGDVALVGAGPGDPSLLTLKALQLMQQADVVLYDRLVSSEILDLVRRDADLISVGKEAGNHEVAQSRTNQMLVEFAQQGKKVVRLKGGDSFIFGRGGEELEELVESNVDFQVVPGITAASGCSAYAGIPLTHRDYAQSVTFVTGHRKQDGKELNWQALASKNQTLVVYMGLIQAEEIQAQLLQYGRGEDTPVALINKGTTSDQHVVIGKLSELTQLGGGLKGPTLMIIGEVVSLADKLAWYNPEHSHKLTRDPFLVNLA</sequence>
<comment type="similarity">
    <text evidence="14">In the C-terminal section; belongs to the precorrin methyltransferase family.</text>
</comment>
<evidence type="ECO:0000256" key="10">
    <source>
        <dbReference type="ARBA" id="ARBA00023244"/>
    </source>
</evidence>
<comment type="pathway">
    <text evidence="1 14">Porphyrin-containing compound metabolism; siroheme biosynthesis; sirohydrochlorin from precorrin-2: step 1/1.</text>
</comment>
<evidence type="ECO:0000256" key="9">
    <source>
        <dbReference type="ARBA" id="ARBA00023239"/>
    </source>
</evidence>
<dbReference type="InterPro" id="IPR028281">
    <property type="entry name" value="Sirohaem_synthase_central"/>
</dbReference>
<keyword evidence="8 14" id="KW-0520">NAD</keyword>
<feature type="binding site" evidence="14">
    <location>
        <position position="224"/>
    </location>
    <ligand>
        <name>S-adenosyl-L-methionine</name>
        <dbReference type="ChEBI" id="CHEBI:59789"/>
    </ligand>
</feature>
<dbReference type="NCBIfam" id="TIGR01469">
    <property type="entry name" value="cobA_cysG_Cterm"/>
    <property type="match status" value="1"/>
</dbReference>
<comment type="caution">
    <text evidence="19">The sequence shown here is derived from an EMBL/GenBank/DDBJ whole genome shotgun (WGS) entry which is preliminary data.</text>
</comment>
<dbReference type="EC" id="4.99.1.4" evidence="14"/>
<feature type="domain" description="Sirohaem synthase dimerisation" evidence="17">
    <location>
        <begin position="150"/>
        <end position="208"/>
    </location>
</feature>
<keyword evidence="9 14" id="KW-0456">Lyase</keyword>
<dbReference type="InterPro" id="IPR035996">
    <property type="entry name" value="4pyrrol_Methylase_sf"/>
</dbReference>
<dbReference type="InterPro" id="IPR050161">
    <property type="entry name" value="Siro_Cobalamin_biosynth"/>
</dbReference>
<feature type="binding site" evidence="14">
    <location>
        <begin position="330"/>
        <end position="331"/>
    </location>
    <ligand>
        <name>S-adenosyl-L-methionine</name>
        <dbReference type="ChEBI" id="CHEBI:59789"/>
    </ligand>
</feature>
<evidence type="ECO:0000256" key="3">
    <source>
        <dbReference type="ARBA" id="ARBA00022573"/>
    </source>
</evidence>
<dbReference type="Gene3D" id="3.30.160.110">
    <property type="entry name" value="Siroheme synthase, domain 2"/>
    <property type="match status" value="1"/>
</dbReference>
<evidence type="ECO:0000256" key="6">
    <source>
        <dbReference type="ARBA" id="ARBA00022691"/>
    </source>
</evidence>
<protein>
    <recommendedName>
        <fullName evidence="14">Siroheme synthase</fullName>
    </recommendedName>
    <domain>
        <recommendedName>
            <fullName evidence="14">Uroporphyrinogen-III C-methyltransferase</fullName>
            <shortName evidence="14">Urogen III methylase</shortName>
            <ecNumber evidence="14">2.1.1.107</ecNumber>
        </recommendedName>
        <alternativeName>
            <fullName evidence="14">SUMT</fullName>
        </alternativeName>
        <alternativeName>
            <fullName evidence="14">Uroporphyrinogen III methylase</fullName>
            <shortName evidence="14">UROM</shortName>
        </alternativeName>
    </domain>
    <domain>
        <recommendedName>
            <fullName evidence="14">Precorrin-2 dehydrogenase</fullName>
            <ecNumber evidence="14">1.3.1.76</ecNumber>
        </recommendedName>
    </domain>
    <domain>
        <recommendedName>
            <fullName evidence="14">Sirohydrochlorin ferrochelatase</fullName>
            <ecNumber evidence="14">4.99.1.4</ecNumber>
        </recommendedName>
    </domain>
</protein>
<feature type="binding site" evidence="14">
    <location>
        <position position="411"/>
    </location>
    <ligand>
        <name>S-adenosyl-L-methionine</name>
        <dbReference type="ChEBI" id="CHEBI:59789"/>
    </ligand>
</feature>
<dbReference type="NCBIfam" id="NF004790">
    <property type="entry name" value="PRK06136.1"/>
    <property type="match status" value="1"/>
</dbReference>
<feature type="domain" description="Tetrapyrrole methylase" evidence="16">
    <location>
        <begin position="217"/>
        <end position="426"/>
    </location>
</feature>
<feature type="binding site" evidence="14">
    <location>
        <begin position="22"/>
        <end position="23"/>
    </location>
    <ligand>
        <name>NAD(+)</name>
        <dbReference type="ChEBI" id="CHEBI:57540"/>
    </ligand>
</feature>
<dbReference type="HAMAP" id="MF_01646">
    <property type="entry name" value="Siroheme_synth"/>
    <property type="match status" value="1"/>
</dbReference>
<feature type="binding site" evidence="14">
    <location>
        <position position="305"/>
    </location>
    <ligand>
        <name>S-adenosyl-L-methionine</name>
        <dbReference type="ChEBI" id="CHEBI:59789"/>
    </ligand>
</feature>
<dbReference type="SUPFAM" id="SSF75615">
    <property type="entry name" value="Siroheme synthase middle domains-like"/>
    <property type="match status" value="1"/>
</dbReference>
<proteinExistence type="inferred from homology"/>
<comment type="catalytic activity">
    <reaction evidence="14">
        <text>uroporphyrinogen III + 2 S-adenosyl-L-methionine = precorrin-2 + 2 S-adenosyl-L-homocysteine + H(+)</text>
        <dbReference type="Rhea" id="RHEA:32459"/>
        <dbReference type="ChEBI" id="CHEBI:15378"/>
        <dbReference type="ChEBI" id="CHEBI:57308"/>
        <dbReference type="ChEBI" id="CHEBI:57856"/>
        <dbReference type="ChEBI" id="CHEBI:58827"/>
        <dbReference type="ChEBI" id="CHEBI:59789"/>
        <dbReference type="EC" id="2.1.1.107"/>
    </reaction>
</comment>
<dbReference type="Gene3D" id="3.40.50.720">
    <property type="entry name" value="NAD(P)-binding Rossmann-like Domain"/>
    <property type="match status" value="1"/>
</dbReference>
<keyword evidence="4 14" id="KW-0489">Methyltransferase</keyword>
<dbReference type="Pfam" id="PF13241">
    <property type="entry name" value="NAD_binding_7"/>
    <property type="match status" value="1"/>
</dbReference>
<name>A0ABQ6E4I1_9GAMM</name>
<dbReference type="EC" id="1.3.1.76" evidence="14"/>
<dbReference type="InterPro" id="IPR012409">
    <property type="entry name" value="Sirohaem_synth"/>
</dbReference>
<dbReference type="PROSITE" id="PS00840">
    <property type="entry name" value="SUMT_2"/>
    <property type="match status" value="1"/>
</dbReference>
<feature type="modified residue" description="Phosphoserine" evidence="14">
    <location>
        <position position="128"/>
    </location>
</feature>
<dbReference type="InterPro" id="IPR036291">
    <property type="entry name" value="NAD(P)-bd_dom_sf"/>
</dbReference>
<feature type="region of interest" description="Uroporphyrinogen-III C-methyltransferase" evidence="14">
    <location>
        <begin position="215"/>
        <end position="472"/>
    </location>
</feature>
<dbReference type="InterPro" id="IPR037115">
    <property type="entry name" value="Sirohaem_synt_dimer_dom_sf"/>
</dbReference>
<dbReference type="SUPFAM" id="SSF53790">
    <property type="entry name" value="Tetrapyrrole methylase"/>
    <property type="match status" value="1"/>
</dbReference>
<evidence type="ECO:0000256" key="13">
    <source>
        <dbReference type="ARBA" id="ARBA00047561"/>
    </source>
</evidence>
<comment type="pathway">
    <text evidence="14">Cofactor biosynthesis; adenosylcobalamin biosynthesis; sirohydrochlorin from precorrin-2: step 1/1.</text>
</comment>
<comment type="pathway">
    <text evidence="14">Cofactor biosynthesis; adenosylcobalamin biosynthesis; precorrin-2 from uroporphyrinogen III: step 1/1.</text>
</comment>
<evidence type="ECO:0000256" key="7">
    <source>
        <dbReference type="ARBA" id="ARBA00023002"/>
    </source>
</evidence>
<evidence type="ECO:0000259" key="16">
    <source>
        <dbReference type="Pfam" id="PF00590"/>
    </source>
</evidence>
<dbReference type="PANTHER" id="PTHR45790:SF1">
    <property type="entry name" value="SIROHEME SYNTHASE"/>
    <property type="match status" value="1"/>
</dbReference>
<feature type="binding site" evidence="14">
    <location>
        <position position="382"/>
    </location>
    <ligand>
        <name>S-adenosyl-L-methionine</name>
        <dbReference type="ChEBI" id="CHEBI:59789"/>
    </ligand>
</feature>
<dbReference type="InterPro" id="IPR000878">
    <property type="entry name" value="4pyrrol_Mease"/>
</dbReference>
<comment type="similarity">
    <text evidence="14">In the N-terminal section; belongs to the precorrin-2 dehydrogenase / sirohydrochlorin ferrochelatase family.</text>
</comment>
<reference evidence="20" key="1">
    <citation type="journal article" date="2019" name="Int. J. Syst. Evol. Microbiol.">
        <title>The Global Catalogue of Microorganisms (GCM) 10K type strain sequencing project: providing services to taxonomists for standard genome sequencing and annotation.</title>
        <authorList>
            <consortium name="The Broad Institute Genomics Platform"/>
            <consortium name="The Broad Institute Genome Sequencing Center for Infectious Disease"/>
            <person name="Wu L."/>
            <person name="Ma J."/>
        </authorList>
    </citation>
    <scope>NUCLEOTIDE SEQUENCE [LARGE SCALE GENOMIC DNA]</scope>
    <source>
        <strain evidence="20">NBRC 103166</strain>
    </source>
</reference>
<keyword evidence="14" id="KW-0597">Phosphoprotein</keyword>
<keyword evidence="10 14" id="KW-0627">Porphyrin biosynthesis</keyword>
<dbReference type="NCBIfam" id="NF007922">
    <property type="entry name" value="PRK10637.1"/>
    <property type="match status" value="1"/>
</dbReference>
<dbReference type="PROSITE" id="PS00839">
    <property type="entry name" value="SUMT_1"/>
    <property type="match status" value="1"/>
</dbReference>
<keyword evidence="11 14" id="KW-0511">Multifunctional enzyme</keyword>
<keyword evidence="3 14" id="KW-0169">Cobalamin biosynthesis</keyword>
<dbReference type="Pfam" id="PF10414">
    <property type="entry name" value="CysG_dimeriser"/>
    <property type="match status" value="1"/>
</dbReference>
<evidence type="ECO:0000256" key="14">
    <source>
        <dbReference type="HAMAP-Rule" id="MF_01646"/>
    </source>
</evidence>
<dbReference type="PIRSF" id="PIRSF036426">
    <property type="entry name" value="Sirohaem_synth"/>
    <property type="match status" value="1"/>
</dbReference>
<feature type="binding site" evidence="14">
    <location>
        <begin position="300"/>
        <end position="302"/>
    </location>
    <ligand>
        <name>S-adenosyl-L-methionine</name>
        <dbReference type="ChEBI" id="CHEBI:59789"/>
    </ligand>
</feature>
<keyword evidence="7 14" id="KW-0560">Oxidoreductase</keyword>
<feature type="binding site" evidence="14">
    <location>
        <begin position="43"/>
        <end position="44"/>
    </location>
    <ligand>
        <name>NAD(+)</name>
        <dbReference type="ChEBI" id="CHEBI:57540"/>
    </ligand>
</feature>
<dbReference type="PANTHER" id="PTHR45790">
    <property type="entry name" value="SIROHEME SYNTHASE-RELATED"/>
    <property type="match status" value="1"/>
</dbReference>
<dbReference type="InterPro" id="IPR019478">
    <property type="entry name" value="Sirohaem_synthase_dimer_dom"/>
</dbReference>
<dbReference type="Pfam" id="PF00590">
    <property type="entry name" value="TP_methylase"/>
    <property type="match status" value="1"/>
</dbReference>
<keyword evidence="5 14" id="KW-0808">Transferase</keyword>
<dbReference type="Gene3D" id="3.30.950.10">
    <property type="entry name" value="Methyltransferase, Cobalt-precorrin-4 Transmethylase, Domain 2"/>
    <property type="match status" value="1"/>
</dbReference>
<comment type="pathway">
    <text evidence="14">Porphyrin-containing compound metabolism; siroheme biosynthesis; siroheme from sirohydrochlorin: step 1/1.</text>
</comment>
<comment type="catalytic activity">
    <reaction evidence="13 14">
        <text>precorrin-2 + NAD(+) = sirohydrochlorin + NADH + 2 H(+)</text>
        <dbReference type="Rhea" id="RHEA:15613"/>
        <dbReference type="ChEBI" id="CHEBI:15378"/>
        <dbReference type="ChEBI" id="CHEBI:57540"/>
        <dbReference type="ChEBI" id="CHEBI:57945"/>
        <dbReference type="ChEBI" id="CHEBI:58351"/>
        <dbReference type="ChEBI" id="CHEBI:58827"/>
        <dbReference type="EC" id="1.3.1.76"/>
    </reaction>
</comment>
<comment type="catalytic activity">
    <reaction evidence="14">
        <text>siroheme + 2 H(+) = sirohydrochlorin + Fe(2+)</text>
        <dbReference type="Rhea" id="RHEA:24360"/>
        <dbReference type="ChEBI" id="CHEBI:15378"/>
        <dbReference type="ChEBI" id="CHEBI:29033"/>
        <dbReference type="ChEBI" id="CHEBI:58351"/>
        <dbReference type="ChEBI" id="CHEBI:60052"/>
        <dbReference type="EC" id="4.99.1.4"/>
    </reaction>
</comment>
<evidence type="ECO:0000256" key="5">
    <source>
        <dbReference type="ARBA" id="ARBA00022679"/>
    </source>
</evidence>
<comment type="similarity">
    <text evidence="2 15">Belongs to the precorrin methyltransferase family.</text>
</comment>
<evidence type="ECO:0000256" key="2">
    <source>
        <dbReference type="ARBA" id="ARBA00005879"/>
    </source>
</evidence>
<dbReference type="InterPro" id="IPR014777">
    <property type="entry name" value="4pyrrole_Mease_sub1"/>
</dbReference>
<dbReference type="RefSeq" id="WP_284205407.1">
    <property type="nucleotide sequence ID" value="NZ_BSPQ01000019.1"/>
</dbReference>
<dbReference type="SUPFAM" id="SSF51735">
    <property type="entry name" value="NAD(P)-binding Rossmann-fold domains"/>
    <property type="match status" value="1"/>
</dbReference>
<evidence type="ECO:0000256" key="4">
    <source>
        <dbReference type="ARBA" id="ARBA00022603"/>
    </source>
</evidence>
<feature type="active site" description="Proton donor" evidence="14">
    <location>
        <position position="269"/>
    </location>
</feature>
<evidence type="ECO:0000313" key="19">
    <source>
        <dbReference type="EMBL" id="GLS92312.1"/>
    </source>
</evidence>
<dbReference type="NCBIfam" id="TIGR01470">
    <property type="entry name" value="cysG_Nterm"/>
    <property type="match status" value="1"/>
</dbReference>
<dbReference type="EMBL" id="BSPQ01000019">
    <property type="protein sequence ID" value="GLS92312.1"/>
    <property type="molecule type" value="Genomic_DNA"/>
</dbReference>
<dbReference type="InterPro" id="IPR003043">
    <property type="entry name" value="Uropor_MeTrfase_CS"/>
</dbReference>